<dbReference type="InterPro" id="IPR006143">
    <property type="entry name" value="RND_pump_MFP"/>
</dbReference>
<evidence type="ECO:0000313" key="9">
    <source>
        <dbReference type="Proteomes" id="UP000267128"/>
    </source>
</evidence>
<dbReference type="GO" id="GO:0022857">
    <property type="term" value="F:transmembrane transporter activity"/>
    <property type="evidence" value="ECO:0007669"/>
    <property type="project" value="InterPro"/>
</dbReference>
<dbReference type="Gene3D" id="2.40.30.170">
    <property type="match status" value="1"/>
</dbReference>
<gene>
    <name evidence="8" type="ORF">EFK50_15340</name>
</gene>
<feature type="compositionally biased region" description="Low complexity" evidence="5">
    <location>
        <begin position="198"/>
        <end position="215"/>
    </location>
</feature>
<protein>
    <submittedName>
        <fullName evidence="8">Efflux RND transporter periplasmic adaptor subunit</fullName>
    </submittedName>
</protein>
<dbReference type="Pfam" id="PF25990">
    <property type="entry name" value="Beta-barrel_YknX"/>
    <property type="match status" value="1"/>
</dbReference>
<dbReference type="EMBL" id="RJSE01000007">
    <property type="protein sequence ID" value="RNL63085.1"/>
    <property type="molecule type" value="Genomic_DNA"/>
</dbReference>
<evidence type="ECO:0000259" key="6">
    <source>
        <dbReference type="Pfam" id="PF25967"/>
    </source>
</evidence>
<evidence type="ECO:0000256" key="4">
    <source>
        <dbReference type="SAM" id="Coils"/>
    </source>
</evidence>
<dbReference type="InterPro" id="IPR058636">
    <property type="entry name" value="Beta-barrel_YknX"/>
</dbReference>
<feature type="compositionally biased region" description="Polar residues" evidence="5">
    <location>
        <begin position="135"/>
        <end position="145"/>
    </location>
</feature>
<dbReference type="InterPro" id="IPR058627">
    <property type="entry name" value="MdtA-like_C"/>
</dbReference>
<dbReference type="SUPFAM" id="SSF111369">
    <property type="entry name" value="HlyD-like secretion proteins"/>
    <property type="match status" value="2"/>
</dbReference>
<feature type="compositionally biased region" description="Polar residues" evidence="5">
    <location>
        <begin position="265"/>
        <end position="283"/>
    </location>
</feature>
<evidence type="ECO:0000256" key="1">
    <source>
        <dbReference type="ARBA" id="ARBA00004196"/>
    </source>
</evidence>
<comment type="subcellular location">
    <subcellularLocation>
        <location evidence="1">Cell envelope</location>
    </subcellularLocation>
</comment>
<evidence type="ECO:0000259" key="7">
    <source>
        <dbReference type="Pfam" id="PF25990"/>
    </source>
</evidence>
<dbReference type="NCBIfam" id="TIGR01730">
    <property type="entry name" value="RND_mfp"/>
    <property type="match status" value="1"/>
</dbReference>
<sequence>MMHRRKLRWPAVGLVAVLLVGGGTAYAVASGDSVPRYRIVAAGTGDIEQTLASSGTVDAANRADVGFGVDGTIARMKVAVGDTVKAGQALAELQTGELDAAVTEAEAAVAQAVAQLASDKAAQNDAVENAADTPAGTSGTPSSNGDAAATAATLKALKALQEKVIAAQSTASAALAAAKSALAAQTEACADAFTTPTADPTADLTADPTADPSGAPDDDSAACTAALAEVQAKQQDVADAQDALAKALGELTAALNKALGGVTRGGNSPQTGNARTTPSSETPSTDGASSAGGTVTAARLAADQAQIEQARADLVTARQARDQATLRATRSGKVVALAAGKGDSVSAGDPVVTIVGGKAITVTGSVSEEKVDQVRVGQKVRVTVPGSDEPADGTVTAIGLVADSSSGTTSYPVTVTVEDPSIALPTGSSALLQIVLSTVTEVVTVPTSAVTRRGDGDAATVRTWDGTKLSTKSVTLGAAGTRTVQVTSGLKAGDEVVLAAIDDPIDGASSELNQRGGFGGMPVAQFRGAAPGGGGPQIYRSGK</sequence>
<dbReference type="PANTHER" id="PTHR32347">
    <property type="entry name" value="EFFLUX SYSTEM COMPONENT YKNX-RELATED"/>
    <property type="match status" value="1"/>
</dbReference>
<feature type="coiled-coil region" evidence="4">
    <location>
        <begin position="300"/>
        <end position="327"/>
    </location>
</feature>
<dbReference type="Gene3D" id="2.40.50.100">
    <property type="match status" value="1"/>
</dbReference>
<comment type="caution">
    <text evidence="8">The sequence shown here is derived from an EMBL/GenBank/DDBJ whole genome shotgun (WGS) entry which is preliminary data.</text>
</comment>
<proteinExistence type="inferred from homology"/>
<feature type="domain" description="YknX-like beta-barrel" evidence="7">
    <location>
        <begin position="361"/>
        <end position="434"/>
    </location>
</feature>
<feature type="compositionally biased region" description="Low complexity" evidence="5">
    <location>
        <begin position="284"/>
        <end position="294"/>
    </location>
</feature>
<comment type="similarity">
    <text evidence="2">Belongs to the membrane fusion protein (MFP) (TC 8.A.1) family.</text>
</comment>
<dbReference type="Proteomes" id="UP000267128">
    <property type="component" value="Unassembled WGS sequence"/>
</dbReference>
<feature type="region of interest" description="Disordered" evidence="5">
    <location>
        <begin position="260"/>
        <end position="294"/>
    </location>
</feature>
<keyword evidence="3 4" id="KW-0175">Coiled coil</keyword>
<evidence type="ECO:0000256" key="3">
    <source>
        <dbReference type="ARBA" id="ARBA00023054"/>
    </source>
</evidence>
<keyword evidence="9" id="KW-1185">Reference proteome</keyword>
<dbReference type="GO" id="GO:0016020">
    <property type="term" value="C:membrane"/>
    <property type="evidence" value="ECO:0007669"/>
    <property type="project" value="InterPro"/>
</dbReference>
<dbReference type="InterPro" id="IPR050465">
    <property type="entry name" value="UPF0194_transport"/>
</dbReference>
<evidence type="ECO:0000313" key="8">
    <source>
        <dbReference type="EMBL" id="RNL63085.1"/>
    </source>
</evidence>
<evidence type="ECO:0000256" key="2">
    <source>
        <dbReference type="ARBA" id="ARBA00009477"/>
    </source>
</evidence>
<organism evidence="8 9">
    <name type="scientific">Nocardioides marmoriginsengisoli</name>
    <dbReference type="NCBI Taxonomy" id="661483"/>
    <lineage>
        <taxon>Bacteria</taxon>
        <taxon>Bacillati</taxon>
        <taxon>Actinomycetota</taxon>
        <taxon>Actinomycetes</taxon>
        <taxon>Propionibacteriales</taxon>
        <taxon>Nocardioidaceae</taxon>
        <taxon>Nocardioides</taxon>
    </lineage>
</organism>
<reference evidence="8 9" key="1">
    <citation type="submission" date="2018-11" db="EMBL/GenBank/DDBJ databases">
        <authorList>
            <person name="Li F."/>
        </authorList>
    </citation>
    <scope>NUCLEOTIDE SEQUENCE [LARGE SCALE GENOMIC DNA]</scope>
    <source>
        <strain evidence="8 9">Gsoil 097</strain>
    </source>
</reference>
<dbReference type="Pfam" id="PF25967">
    <property type="entry name" value="RND-MFP_C"/>
    <property type="match status" value="1"/>
</dbReference>
<feature type="region of interest" description="Disordered" evidence="5">
    <location>
        <begin position="198"/>
        <end position="222"/>
    </location>
</feature>
<feature type="domain" description="Multidrug resistance protein MdtA-like C-terminal permuted SH3" evidence="6">
    <location>
        <begin position="442"/>
        <end position="502"/>
    </location>
</feature>
<feature type="region of interest" description="Disordered" evidence="5">
    <location>
        <begin position="124"/>
        <end position="146"/>
    </location>
</feature>
<dbReference type="PANTHER" id="PTHR32347:SF23">
    <property type="entry name" value="BLL5650 PROTEIN"/>
    <property type="match status" value="1"/>
</dbReference>
<dbReference type="AlphaFoldDB" id="A0A3N0CI32"/>
<feature type="coiled-coil region" evidence="4">
    <location>
        <begin position="230"/>
        <end position="257"/>
    </location>
</feature>
<accession>A0A3N0CI32</accession>
<dbReference type="GO" id="GO:0030313">
    <property type="term" value="C:cell envelope"/>
    <property type="evidence" value="ECO:0007669"/>
    <property type="project" value="UniProtKB-SubCell"/>
</dbReference>
<evidence type="ECO:0000256" key="5">
    <source>
        <dbReference type="SAM" id="MobiDB-lite"/>
    </source>
</evidence>
<dbReference type="Gene3D" id="2.40.420.20">
    <property type="match status" value="1"/>
</dbReference>
<name>A0A3N0CI32_9ACTN</name>